<feature type="transmembrane region" description="Helical" evidence="6">
    <location>
        <begin position="190"/>
        <end position="211"/>
    </location>
</feature>
<dbReference type="EMBL" id="JAPDRN010000016">
    <property type="protein sequence ID" value="KAJ9639728.1"/>
    <property type="molecule type" value="Genomic_DNA"/>
</dbReference>
<feature type="transmembrane region" description="Helical" evidence="6">
    <location>
        <begin position="422"/>
        <end position="442"/>
    </location>
</feature>
<proteinExistence type="predicted"/>
<dbReference type="SUPFAM" id="SSF103473">
    <property type="entry name" value="MFS general substrate transporter"/>
    <property type="match status" value="1"/>
</dbReference>
<feature type="transmembrane region" description="Helical" evidence="6">
    <location>
        <begin position="363"/>
        <end position="384"/>
    </location>
</feature>
<feature type="transmembrane region" description="Helical" evidence="6">
    <location>
        <begin position="454"/>
        <end position="477"/>
    </location>
</feature>
<comment type="subcellular location">
    <subcellularLocation>
        <location evidence="1">Membrane</location>
        <topology evidence="1">Multi-pass membrane protein</topology>
    </subcellularLocation>
</comment>
<keyword evidence="3 6" id="KW-1133">Transmembrane helix</keyword>
<dbReference type="PANTHER" id="PTHR23501">
    <property type="entry name" value="MAJOR FACILITATOR SUPERFAMILY"/>
    <property type="match status" value="1"/>
</dbReference>
<dbReference type="Proteomes" id="UP001172681">
    <property type="component" value="Unassembled WGS sequence"/>
</dbReference>
<keyword evidence="9" id="KW-1185">Reference proteome</keyword>
<evidence type="ECO:0000256" key="3">
    <source>
        <dbReference type="ARBA" id="ARBA00022989"/>
    </source>
</evidence>
<evidence type="ECO:0000256" key="1">
    <source>
        <dbReference type="ARBA" id="ARBA00004141"/>
    </source>
</evidence>
<dbReference type="GO" id="GO:0015174">
    <property type="term" value="F:basic amino acid transmembrane transporter activity"/>
    <property type="evidence" value="ECO:0007669"/>
    <property type="project" value="TreeGrafter"/>
</dbReference>
<evidence type="ECO:0000256" key="5">
    <source>
        <dbReference type="SAM" id="MobiDB-lite"/>
    </source>
</evidence>
<feature type="transmembrane region" description="Helical" evidence="6">
    <location>
        <begin position="396"/>
        <end position="416"/>
    </location>
</feature>
<name>A0AA39D0H9_9EURO</name>
<evidence type="ECO:0000313" key="8">
    <source>
        <dbReference type="EMBL" id="KAJ9639728.1"/>
    </source>
</evidence>
<accession>A0AA39D0H9</accession>
<dbReference type="Pfam" id="PF07690">
    <property type="entry name" value="MFS_1"/>
    <property type="match status" value="1"/>
</dbReference>
<dbReference type="InterPro" id="IPR020846">
    <property type="entry name" value="MFS_dom"/>
</dbReference>
<organism evidence="8 9">
    <name type="scientific">Knufia peltigerae</name>
    <dbReference type="NCBI Taxonomy" id="1002370"/>
    <lineage>
        <taxon>Eukaryota</taxon>
        <taxon>Fungi</taxon>
        <taxon>Dikarya</taxon>
        <taxon>Ascomycota</taxon>
        <taxon>Pezizomycotina</taxon>
        <taxon>Eurotiomycetes</taxon>
        <taxon>Chaetothyriomycetidae</taxon>
        <taxon>Chaetothyriales</taxon>
        <taxon>Trichomeriaceae</taxon>
        <taxon>Knufia</taxon>
    </lineage>
</organism>
<sequence>MSAVKLPNERSRLLRSDTESLPEESSVVDHESVYDEEYHSQSIRRLSSANLPPYHEDYPATEEPSSTIAIWTVVPVSLLGVFVANADGSLVVASSQYISSEFDQLNKASWLIMSFALGVCASQPLYGKLSDIFGRKVNLVAAYIFFTAGCFLWYAPAAPYGPGMLKSNLTPLNLYSGIGKKYWHVLAGRAISGVGGAGMTALVSVIIADMVPVRGVATWRSYVNVAATSGRSLGGPVGGWLTETVGWRWSFYGQCPLTLIGLLLILWKLPHKTNQTGNQVSQSFSQKFGRVDGFGAITLAGSICSFLLLLQTSTNGASWQYQLASGLSFVVLSAGFIAIEYSLVAEPILPLGLLAKRAVLTSYLVAGAQIAAQFSMFYLVPIYFQLAGLSVSAAGLRLVPAVVGNAVGGLISGYVIQATGRYKGLTVSASTAASVGYLLILLRWHGTTHWVELSYFLLGGFGSGVLQSTSFVHLAASLDQSEIAIAGTCLYLTQNIFMLVGIQGATAVLQPHLKASLERDLSGVENKAQIITKVTSNIELIWQFPDYIKKTVLRDYFDSLTAAYGKNNQRLLDLLTLIRNRYLVGVCSGGIDARVNYQSPQDISSGLPN</sequence>
<dbReference type="PROSITE" id="PS50850">
    <property type="entry name" value="MFS"/>
    <property type="match status" value="1"/>
</dbReference>
<feature type="transmembrane region" description="Helical" evidence="6">
    <location>
        <begin position="323"/>
        <end position="343"/>
    </location>
</feature>
<evidence type="ECO:0000259" key="7">
    <source>
        <dbReference type="PROSITE" id="PS50850"/>
    </source>
</evidence>
<protein>
    <recommendedName>
        <fullName evidence="7">Major facilitator superfamily (MFS) profile domain-containing protein</fullName>
    </recommendedName>
</protein>
<feature type="transmembrane region" description="Helical" evidence="6">
    <location>
        <begin position="138"/>
        <end position="155"/>
    </location>
</feature>
<keyword evidence="2 6" id="KW-0812">Transmembrane</keyword>
<dbReference type="Gene3D" id="1.20.1250.20">
    <property type="entry name" value="MFS general substrate transporter like domains"/>
    <property type="match status" value="1"/>
</dbReference>
<reference evidence="8" key="1">
    <citation type="submission" date="2022-10" db="EMBL/GenBank/DDBJ databases">
        <title>Culturing micro-colonial fungi from biological soil crusts in the Mojave desert and describing Neophaeococcomyces mojavensis, and introducing the new genera and species Taxawa tesnikishii.</title>
        <authorList>
            <person name="Kurbessoian T."/>
            <person name="Stajich J.E."/>
        </authorList>
    </citation>
    <scope>NUCLEOTIDE SEQUENCE</scope>
    <source>
        <strain evidence="8">TK_35</strain>
    </source>
</reference>
<feature type="transmembrane region" description="Helical" evidence="6">
    <location>
        <begin position="483"/>
        <end position="509"/>
    </location>
</feature>
<evidence type="ECO:0000313" key="9">
    <source>
        <dbReference type="Proteomes" id="UP001172681"/>
    </source>
</evidence>
<dbReference type="PANTHER" id="PTHR23501:SF33">
    <property type="entry name" value="MAJOR FACILITATOR SUPERFAMILY (MFS) PROFILE DOMAIN-CONTAINING PROTEIN"/>
    <property type="match status" value="1"/>
</dbReference>
<dbReference type="AlphaFoldDB" id="A0AA39D0H9"/>
<gene>
    <name evidence="8" type="ORF">H2204_003521</name>
</gene>
<keyword evidence="4 6" id="KW-0472">Membrane</keyword>
<feature type="region of interest" description="Disordered" evidence="5">
    <location>
        <begin position="1"/>
        <end position="30"/>
    </location>
</feature>
<comment type="caution">
    <text evidence="8">The sequence shown here is derived from an EMBL/GenBank/DDBJ whole genome shotgun (WGS) entry which is preliminary data.</text>
</comment>
<feature type="domain" description="Major facilitator superfamily (MFS) profile" evidence="7">
    <location>
        <begin position="73"/>
        <end position="609"/>
    </location>
</feature>
<feature type="compositionally biased region" description="Basic and acidic residues" evidence="5">
    <location>
        <begin position="7"/>
        <end position="18"/>
    </location>
</feature>
<evidence type="ECO:0000256" key="6">
    <source>
        <dbReference type="SAM" id="Phobius"/>
    </source>
</evidence>
<feature type="transmembrane region" description="Helical" evidence="6">
    <location>
        <begin position="293"/>
        <end position="311"/>
    </location>
</feature>
<dbReference type="GO" id="GO:0000329">
    <property type="term" value="C:fungal-type vacuole membrane"/>
    <property type="evidence" value="ECO:0007669"/>
    <property type="project" value="TreeGrafter"/>
</dbReference>
<feature type="transmembrane region" description="Helical" evidence="6">
    <location>
        <begin position="249"/>
        <end position="267"/>
    </location>
</feature>
<feature type="transmembrane region" description="Helical" evidence="6">
    <location>
        <begin position="108"/>
        <end position="126"/>
    </location>
</feature>
<dbReference type="InterPro" id="IPR036259">
    <property type="entry name" value="MFS_trans_sf"/>
</dbReference>
<evidence type="ECO:0000256" key="4">
    <source>
        <dbReference type="ARBA" id="ARBA00023136"/>
    </source>
</evidence>
<dbReference type="InterPro" id="IPR011701">
    <property type="entry name" value="MFS"/>
</dbReference>
<evidence type="ECO:0000256" key="2">
    <source>
        <dbReference type="ARBA" id="ARBA00022692"/>
    </source>
</evidence>